<evidence type="ECO:0000313" key="8">
    <source>
        <dbReference type="Proteomes" id="UP000265515"/>
    </source>
</evidence>
<dbReference type="GO" id="GO:0005509">
    <property type="term" value="F:calcium ion binding"/>
    <property type="evidence" value="ECO:0007669"/>
    <property type="project" value="InterPro"/>
</dbReference>
<dbReference type="Gramene" id="GBG79646">
    <property type="protein sequence ID" value="GBG79646"/>
    <property type="gene ID" value="CBR_g29795"/>
</dbReference>
<protein>
    <recommendedName>
        <fullName evidence="6">Annexin</fullName>
    </recommendedName>
</protein>
<dbReference type="GO" id="GO:0001786">
    <property type="term" value="F:phosphatidylserine binding"/>
    <property type="evidence" value="ECO:0007669"/>
    <property type="project" value="TreeGrafter"/>
</dbReference>
<comment type="similarity">
    <text evidence="1 6">Belongs to the annexin family.</text>
</comment>
<dbReference type="GO" id="GO:0012506">
    <property type="term" value="C:vesicle membrane"/>
    <property type="evidence" value="ECO:0007669"/>
    <property type="project" value="TreeGrafter"/>
</dbReference>
<dbReference type="SMART" id="SM00335">
    <property type="entry name" value="ANX"/>
    <property type="match status" value="4"/>
</dbReference>
<dbReference type="AlphaFoldDB" id="A0A388LBH8"/>
<keyword evidence="8" id="KW-1185">Reference proteome</keyword>
<evidence type="ECO:0000256" key="2">
    <source>
        <dbReference type="ARBA" id="ARBA00022737"/>
    </source>
</evidence>
<dbReference type="InterPro" id="IPR001464">
    <property type="entry name" value="Annexin"/>
</dbReference>
<dbReference type="InterPro" id="IPR018252">
    <property type="entry name" value="Annexin_repeat_CS"/>
</dbReference>
<dbReference type="PANTHER" id="PTHR10502:SF102">
    <property type="entry name" value="ANNEXIN B11"/>
    <property type="match status" value="1"/>
</dbReference>
<dbReference type="STRING" id="69332.A0A388LBH8"/>
<keyword evidence="4 6" id="KW-0041">Annexin</keyword>
<comment type="caution">
    <text evidence="7">The sequence shown here is derived from an EMBL/GenBank/DDBJ whole genome shotgun (WGS) entry which is preliminary data.</text>
</comment>
<evidence type="ECO:0000256" key="1">
    <source>
        <dbReference type="ARBA" id="ARBA00007831"/>
    </source>
</evidence>
<dbReference type="PROSITE" id="PS00223">
    <property type="entry name" value="ANNEXIN_1"/>
    <property type="match status" value="2"/>
</dbReference>
<dbReference type="EMBL" id="BFEA01000324">
    <property type="protein sequence ID" value="GBG79646.1"/>
    <property type="molecule type" value="Genomic_DNA"/>
</dbReference>
<accession>A0A388LBH8</accession>
<proteinExistence type="inferred from homology"/>
<sequence length="315" mass="34932">MATIKAAEGFRAEVDAEALQDALHALKDEYQKGVSMLINLGTSRSAHQRYSIVDVHQKVYGTFAPDEIKKKVKGWTGHGLWALYMPAAKRDATWLHEAMVGLGTDEATIAEIVCTRTSAQLKVISEGYKQLYNKDLVGDIEGETSGYLRKLLAALLTVTRETGNANRERASALAQELYDAGEGKWGTDESKFIDILTRESAPMLREVFSSYLTKFHKSIIDIIKAEFGGHLQATLIVLVRGILDPTHYFADRISQAVEGLGTDEAALIRCIIARADIDLERIKTAFAAKYKKELAIRVNEDIGGDFQELFHAVIR</sequence>
<dbReference type="GO" id="GO:0005634">
    <property type="term" value="C:nucleus"/>
    <property type="evidence" value="ECO:0007669"/>
    <property type="project" value="TreeGrafter"/>
</dbReference>
<dbReference type="OMA" id="LLIGKDM"/>
<dbReference type="OrthoDB" id="37886at2759"/>
<gene>
    <name evidence="7" type="ORF">CBR_g29795</name>
</gene>
<evidence type="ECO:0000256" key="5">
    <source>
        <dbReference type="ARBA" id="ARBA00023302"/>
    </source>
</evidence>
<dbReference type="PRINTS" id="PR00196">
    <property type="entry name" value="ANNEXIN"/>
</dbReference>
<organism evidence="7 8">
    <name type="scientific">Chara braunii</name>
    <name type="common">Braun's stonewort</name>
    <dbReference type="NCBI Taxonomy" id="69332"/>
    <lineage>
        <taxon>Eukaryota</taxon>
        <taxon>Viridiplantae</taxon>
        <taxon>Streptophyta</taxon>
        <taxon>Charophyceae</taxon>
        <taxon>Charales</taxon>
        <taxon>Characeae</taxon>
        <taxon>Chara</taxon>
    </lineage>
</organism>
<evidence type="ECO:0000256" key="3">
    <source>
        <dbReference type="ARBA" id="ARBA00022837"/>
    </source>
</evidence>
<evidence type="ECO:0000313" key="7">
    <source>
        <dbReference type="EMBL" id="GBG79646.1"/>
    </source>
</evidence>
<name>A0A388LBH8_CHABU</name>
<dbReference type="SUPFAM" id="SSF47874">
    <property type="entry name" value="Annexin"/>
    <property type="match status" value="1"/>
</dbReference>
<evidence type="ECO:0000256" key="4">
    <source>
        <dbReference type="ARBA" id="ARBA00023216"/>
    </source>
</evidence>
<reference evidence="7 8" key="1">
    <citation type="journal article" date="2018" name="Cell">
        <title>The Chara Genome: Secondary Complexity and Implications for Plant Terrestrialization.</title>
        <authorList>
            <person name="Nishiyama T."/>
            <person name="Sakayama H."/>
            <person name="Vries J.D."/>
            <person name="Buschmann H."/>
            <person name="Saint-Marcoux D."/>
            <person name="Ullrich K.K."/>
            <person name="Haas F.B."/>
            <person name="Vanderstraeten L."/>
            <person name="Becker D."/>
            <person name="Lang D."/>
            <person name="Vosolsobe S."/>
            <person name="Rombauts S."/>
            <person name="Wilhelmsson P.K.I."/>
            <person name="Janitza P."/>
            <person name="Kern R."/>
            <person name="Heyl A."/>
            <person name="Rumpler F."/>
            <person name="Villalobos L.I.A.C."/>
            <person name="Clay J.M."/>
            <person name="Skokan R."/>
            <person name="Toyoda A."/>
            <person name="Suzuki Y."/>
            <person name="Kagoshima H."/>
            <person name="Schijlen E."/>
            <person name="Tajeshwar N."/>
            <person name="Catarino B."/>
            <person name="Hetherington A.J."/>
            <person name="Saltykova A."/>
            <person name="Bonnot C."/>
            <person name="Breuninger H."/>
            <person name="Symeonidi A."/>
            <person name="Radhakrishnan G.V."/>
            <person name="Van Nieuwerburgh F."/>
            <person name="Deforce D."/>
            <person name="Chang C."/>
            <person name="Karol K.G."/>
            <person name="Hedrich R."/>
            <person name="Ulvskov P."/>
            <person name="Glockner G."/>
            <person name="Delwiche C.F."/>
            <person name="Petrasek J."/>
            <person name="Van de Peer Y."/>
            <person name="Friml J."/>
            <person name="Beilby M."/>
            <person name="Dolan L."/>
            <person name="Kohara Y."/>
            <person name="Sugano S."/>
            <person name="Fujiyama A."/>
            <person name="Delaux P.-M."/>
            <person name="Quint M."/>
            <person name="TheiBen G."/>
            <person name="Hagemann M."/>
            <person name="Harholt J."/>
            <person name="Dunand C."/>
            <person name="Zachgo S."/>
            <person name="Langdale J."/>
            <person name="Maumus F."/>
            <person name="Straeten D.V.D."/>
            <person name="Gould S.B."/>
            <person name="Rensing S.A."/>
        </authorList>
    </citation>
    <scope>NUCLEOTIDE SEQUENCE [LARGE SCALE GENOMIC DNA]</scope>
    <source>
        <strain evidence="7 8">S276</strain>
    </source>
</reference>
<dbReference type="GO" id="GO:0005544">
    <property type="term" value="F:calcium-dependent phospholipid binding"/>
    <property type="evidence" value="ECO:0007669"/>
    <property type="project" value="UniProtKB-KW"/>
</dbReference>
<dbReference type="InterPro" id="IPR037104">
    <property type="entry name" value="Annexin_sf"/>
</dbReference>
<dbReference type="FunFam" id="1.10.220.10:FF:000002">
    <property type="entry name" value="Annexin"/>
    <property type="match status" value="1"/>
</dbReference>
<dbReference type="Proteomes" id="UP000265515">
    <property type="component" value="Unassembled WGS sequence"/>
</dbReference>
<dbReference type="GO" id="GO:0005737">
    <property type="term" value="C:cytoplasm"/>
    <property type="evidence" value="ECO:0007669"/>
    <property type="project" value="TreeGrafter"/>
</dbReference>
<keyword evidence="2 6" id="KW-0677">Repeat</keyword>
<dbReference type="PANTHER" id="PTHR10502">
    <property type="entry name" value="ANNEXIN"/>
    <property type="match status" value="1"/>
</dbReference>
<evidence type="ECO:0000256" key="6">
    <source>
        <dbReference type="RuleBase" id="RU003540"/>
    </source>
</evidence>
<keyword evidence="3 6" id="KW-0106">Calcium</keyword>
<dbReference type="FunFam" id="1.10.220.10:FF:000005">
    <property type="entry name" value="Annexin"/>
    <property type="match status" value="1"/>
</dbReference>
<dbReference type="Gene3D" id="1.10.220.10">
    <property type="entry name" value="Annexin"/>
    <property type="match status" value="4"/>
</dbReference>
<dbReference type="PROSITE" id="PS51897">
    <property type="entry name" value="ANNEXIN_2"/>
    <property type="match status" value="3"/>
</dbReference>
<keyword evidence="5 6" id="KW-0111">Calcium/phospholipid-binding</keyword>
<comment type="domain">
    <text evidence="6">A pair of annexin repeats may form one binding site for calcium and phospholipid.</text>
</comment>
<dbReference type="GO" id="GO:0005886">
    <property type="term" value="C:plasma membrane"/>
    <property type="evidence" value="ECO:0007669"/>
    <property type="project" value="TreeGrafter"/>
</dbReference>
<dbReference type="Pfam" id="PF00191">
    <property type="entry name" value="Annexin"/>
    <property type="match status" value="3"/>
</dbReference>
<dbReference type="InterPro" id="IPR018502">
    <property type="entry name" value="Annexin_repeat"/>
</dbReference>